<dbReference type="AlphaFoldDB" id="A0A5M9KQN1"/>
<evidence type="ECO:0000256" key="5">
    <source>
        <dbReference type="ARBA" id="ARBA00022833"/>
    </source>
</evidence>
<dbReference type="SUPFAM" id="SSF57850">
    <property type="entry name" value="RING/U-box"/>
    <property type="match status" value="1"/>
</dbReference>
<dbReference type="Gene3D" id="3.30.40.10">
    <property type="entry name" value="Zinc/RING finger domain, C3HC4 (zinc finger)"/>
    <property type="match status" value="1"/>
</dbReference>
<dbReference type="PROSITE" id="PS50089">
    <property type="entry name" value="ZF_RING_2"/>
    <property type="match status" value="1"/>
</dbReference>
<evidence type="ECO:0000256" key="1">
    <source>
        <dbReference type="ARBA" id="ARBA00004906"/>
    </source>
</evidence>
<sequence length="119" mass="13172">MAVNPESLTYFTAIEGCTPPQGEECSVCLEALEGPAPQYDNNSGADGHKTVFIKVCGPKHFFHRRCIMRWWRSASPMLNTCPMDCVVAYGEFPGHEIEEHDAGRRAGLQSTWAQVARGN</sequence>
<dbReference type="GO" id="GO:0016567">
    <property type="term" value="P:protein ubiquitination"/>
    <property type="evidence" value="ECO:0007669"/>
    <property type="project" value="UniProtKB-UniPathway"/>
</dbReference>
<dbReference type="RefSeq" id="XP_065959142.1">
    <property type="nucleotide sequence ID" value="XM_066104578.1"/>
</dbReference>
<dbReference type="Proteomes" id="UP000245464">
    <property type="component" value="Chromosome 10"/>
</dbReference>
<reference evidence="6" key="1">
    <citation type="journal article" date="2018" name="BMC Genomics">
        <title>Comparative genomics of the wheat fungal pathogen Pyrenophora tritici-repentis reveals chromosomal variations and genome plasticity.</title>
        <authorList>
            <person name="Moolhuijzen P."/>
            <person name="See P.T."/>
            <person name="Hane J.K."/>
            <person name="Shi G."/>
            <person name="Liu Z."/>
            <person name="Oliver R.P."/>
            <person name="Moffat C.S."/>
        </authorList>
    </citation>
    <scope>NUCLEOTIDE SEQUENCE [LARGE SCALE GENOMIC DNA]</scope>
    <source>
        <strain evidence="6">M4</strain>
    </source>
</reference>
<dbReference type="GO" id="GO:0051603">
    <property type="term" value="P:proteolysis involved in protein catabolic process"/>
    <property type="evidence" value="ECO:0007669"/>
    <property type="project" value="UniProtKB-ARBA"/>
</dbReference>
<comment type="pathway">
    <text evidence="1">Protein modification; protein ubiquitination.</text>
</comment>
<evidence type="ECO:0000256" key="2">
    <source>
        <dbReference type="ARBA" id="ARBA00022723"/>
    </source>
</evidence>
<dbReference type="InterPro" id="IPR013083">
    <property type="entry name" value="Znf_RING/FYVE/PHD"/>
</dbReference>
<protein>
    <submittedName>
        <fullName evidence="6">Uncharacterized protein</fullName>
    </submittedName>
</protein>
<dbReference type="InterPro" id="IPR024766">
    <property type="entry name" value="Znf_RING_H2"/>
</dbReference>
<gene>
    <name evidence="6" type="ORF">PtrM4_045520</name>
</gene>
<dbReference type="EMBL" id="NQIK02000010">
    <property type="protein sequence ID" value="KAF7565118.1"/>
    <property type="molecule type" value="Genomic_DNA"/>
</dbReference>
<keyword evidence="4" id="KW-0833">Ubl conjugation pathway</keyword>
<dbReference type="KEGG" id="ptrr:6345134"/>
<accession>A0A5M9KQN1</accession>
<proteinExistence type="predicted"/>
<dbReference type="InterPro" id="IPR001841">
    <property type="entry name" value="Znf_RING"/>
</dbReference>
<evidence type="ECO:0000313" key="7">
    <source>
        <dbReference type="Proteomes" id="UP000245464"/>
    </source>
</evidence>
<evidence type="ECO:0000313" key="6">
    <source>
        <dbReference type="EMBL" id="KAF7565118.1"/>
    </source>
</evidence>
<dbReference type="GeneID" id="6345134"/>
<dbReference type="UniPathway" id="UPA00143"/>
<name>A0A5M9KQN1_9PLEO</name>
<dbReference type="GO" id="GO:0008270">
    <property type="term" value="F:zinc ion binding"/>
    <property type="evidence" value="ECO:0007669"/>
    <property type="project" value="UniProtKB-KW"/>
</dbReference>
<comment type="caution">
    <text evidence="6">The sequence shown here is derived from an EMBL/GenBank/DDBJ whole genome shotgun (WGS) entry which is preliminary data.</text>
</comment>
<evidence type="ECO:0000256" key="4">
    <source>
        <dbReference type="ARBA" id="ARBA00022786"/>
    </source>
</evidence>
<dbReference type="Pfam" id="PF12678">
    <property type="entry name" value="zf-rbx1"/>
    <property type="match status" value="1"/>
</dbReference>
<organism evidence="6 7">
    <name type="scientific">Pyrenophora tritici-repentis</name>
    <dbReference type="NCBI Taxonomy" id="45151"/>
    <lineage>
        <taxon>Eukaryota</taxon>
        <taxon>Fungi</taxon>
        <taxon>Dikarya</taxon>
        <taxon>Ascomycota</taxon>
        <taxon>Pezizomycotina</taxon>
        <taxon>Dothideomycetes</taxon>
        <taxon>Pleosporomycetidae</taxon>
        <taxon>Pleosporales</taxon>
        <taxon>Pleosporineae</taxon>
        <taxon>Pleosporaceae</taxon>
        <taxon>Pyrenophora</taxon>
    </lineage>
</organism>
<keyword evidence="3" id="KW-0863">Zinc-finger</keyword>
<keyword evidence="2" id="KW-0479">Metal-binding</keyword>
<evidence type="ECO:0000256" key="3">
    <source>
        <dbReference type="ARBA" id="ARBA00022771"/>
    </source>
</evidence>
<keyword evidence="5" id="KW-0862">Zinc</keyword>